<protein>
    <submittedName>
        <fullName evidence="2">Uncharacterized protein</fullName>
    </submittedName>
</protein>
<dbReference type="Proteomes" id="UP001596270">
    <property type="component" value="Unassembled WGS sequence"/>
</dbReference>
<feature type="transmembrane region" description="Helical" evidence="1">
    <location>
        <begin position="7"/>
        <end position="27"/>
    </location>
</feature>
<reference evidence="3" key="1">
    <citation type="journal article" date="2019" name="Int. J. Syst. Evol. Microbiol.">
        <title>The Global Catalogue of Microorganisms (GCM) 10K type strain sequencing project: providing services to taxonomists for standard genome sequencing and annotation.</title>
        <authorList>
            <consortium name="The Broad Institute Genomics Platform"/>
            <consortium name="The Broad Institute Genome Sequencing Center for Infectious Disease"/>
            <person name="Wu L."/>
            <person name="Ma J."/>
        </authorList>
    </citation>
    <scope>NUCLEOTIDE SEQUENCE [LARGE SCALE GENOMIC DNA]</scope>
    <source>
        <strain evidence="3">CCUG 39402</strain>
    </source>
</reference>
<evidence type="ECO:0000313" key="3">
    <source>
        <dbReference type="Proteomes" id="UP001596270"/>
    </source>
</evidence>
<name>A0ABW1U011_9BURK</name>
<dbReference type="EMBL" id="JBHSRS010000062">
    <property type="protein sequence ID" value="MFC6282051.1"/>
    <property type="molecule type" value="Genomic_DNA"/>
</dbReference>
<accession>A0ABW1U011</accession>
<dbReference type="RefSeq" id="WP_371435619.1">
    <property type="nucleotide sequence ID" value="NZ_JBHSRS010000062.1"/>
</dbReference>
<gene>
    <name evidence="2" type="ORF">ACFQND_12515</name>
</gene>
<organism evidence="2 3">
    <name type="scientific">Polaromonas aquatica</name>
    <dbReference type="NCBI Taxonomy" id="332657"/>
    <lineage>
        <taxon>Bacteria</taxon>
        <taxon>Pseudomonadati</taxon>
        <taxon>Pseudomonadota</taxon>
        <taxon>Betaproteobacteria</taxon>
        <taxon>Burkholderiales</taxon>
        <taxon>Comamonadaceae</taxon>
        <taxon>Polaromonas</taxon>
    </lineage>
</organism>
<evidence type="ECO:0000256" key="1">
    <source>
        <dbReference type="SAM" id="Phobius"/>
    </source>
</evidence>
<comment type="caution">
    <text evidence="2">The sequence shown here is derived from an EMBL/GenBank/DDBJ whole genome shotgun (WGS) entry which is preliminary data.</text>
</comment>
<keyword evidence="1" id="KW-1133">Transmembrane helix</keyword>
<evidence type="ECO:0000313" key="2">
    <source>
        <dbReference type="EMBL" id="MFC6282051.1"/>
    </source>
</evidence>
<keyword evidence="3" id="KW-1185">Reference proteome</keyword>
<sequence>MNDKSLLPKVAALLIAWAIVLLGAGLIDAWFGTALQPFISVWLFAEFLVILHKKIPLPSINTGNIDMAFAFTSLWRAASWPRYFFSNQ</sequence>
<keyword evidence="1" id="KW-0472">Membrane</keyword>
<proteinExistence type="predicted"/>
<keyword evidence="1" id="KW-0812">Transmembrane</keyword>